<gene>
    <name evidence="2" type="ORF">MIMGU_mgv1a025233mg</name>
</gene>
<protein>
    <recommendedName>
        <fullName evidence="1">F-box domain-containing protein</fullName>
    </recommendedName>
</protein>
<dbReference type="Pfam" id="PF07734">
    <property type="entry name" value="FBA_1"/>
    <property type="match status" value="1"/>
</dbReference>
<dbReference type="eggNOG" id="ENOG502SQQJ">
    <property type="taxonomic scope" value="Eukaryota"/>
</dbReference>
<dbReference type="EMBL" id="KI630827">
    <property type="protein sequence ID" value="EYU32681.1"/>
    <property type="molecule type" value="Genomic_DNA"/>
</dbReference>
<keyword evidence="3" id="KW-1185">Reference proteome</keyword>
<dbReference type="SUPFAM" id="SSF81383">
    <property type="entry name" value="F-box domain"/>
    <property type="match status" value="1"/>
</dbReference>
<dbReference type="KEGG" id="egt:105963291"/>
<dbReference type="InterPro" id="IPR017451">
    <property type="entry name" value="F-box-assoc_interact_dom"/>
</dbReference>
<evidence type="ECO:0000259" key="1">
    <source>
        <dbReference type="PROSITE" id="PS50181"/>
    </source>
</evidence>
<dbReference type="InterPro" id="IPR050796">
    <property type="entry name" value="SCF_F-box_component"/>
</dbReference>
<dbReference type="PhylomeDB" id="A0A022QXR1"/>
<dbReference type="InterPro" id="IPR001810">
    <property type="entry name" value="F-box_dom"/>
</dbReference>
<organism evidence="2 3">
    <name type="scientific">Erythranthe guttata</name>
    <name type="common">Yellow monkey flower</name>
    <name type="synonym">Mimulus guttatus</name>
    <dbReference type="NCBI Taxonomy" id="4155"/>
    <lineage>
        <taxon>Eukaryota</taxon>
        <taxon>Viridiplantae</taxon>
        <taxon>Streptophyta</taxon>
        <taxon>Embryophyta</taxon>
        <taxon>Tracheophyta</taxon>
        <taxon>Spermatophyta</taxon>
        <taxon>Magnoliopsida</taxon>
        <taxon>eudicotyledons</taxon>
        <taxon>Gunneridae</taxon>
        <taxon>Pentapetalae</taxon>
        <taxon>asterids</taxon>
        <taxon>lamiids</taxon>
        <taxon>Lamiales</taxon>
        <taxon>Phrymaceae</taxon>
        <taxon>Erythranthe</taxon>
    </lineage>
</organism>
<dbReference type="InterPro" id="IPR036047">
    <property type="entry name" value="F-box-like_dom_sf"/>
</dbReference>
<dbReference type="PANTHER" id="PTHR31672:SF13">
    <property type="entry name" value="F-BOX PROTEIN CPR30-LIKE"/>
    <property type="match status" value="1"/>
</dbReference>
<dbReference type="STRING" id="4155.A0A022QXR1"/>
<dbReference type="SMART" id="SM00256">
    <property type="entry name" value="FBOX"/>
    <property type="match status" value="1"/>
</dbReference>
<dbReference type="PANTHER" id="PTHR31672">
    <property type="entry name" value="BNACNNG10540D PROTEIN"/>
    <property type="match status" value="1"/>
</dbReference>
<proteinExistence type="predicted"/>
<accession>A0A022QXR1</accession>
<sequence length="375" mass="42879">MVKKQKGSISNIPPEIIEIILSKLSVKSLLRFKSVSKSWNTTISDPVFIRKHLRNSNTSPNNLFLKYTTTKPGFTLVRLKDRKLETEEAVIDSPYNCNAVVLCECDGMVLSWCGSSTVYSKYVLWNPLTRSRIDFHCPYGYDQLEPFESHKFAIWHLSSRAKVSAGICYDAVTDDYKVVLVSRTKCVVYSCRDSSWKVNKFGMRKYHGAGRSGVSVDGAIYWFLGRNLVKFDPRNDELETLKKPKELYNIGANGRFYDLACLNCKLCLYWNGETSIRLWTKEKGIIGNNPNWEEFAIIEKNVGCFPTRRLLEPLCFVGNKILIGLSCSRFVYYSPSEKTIEEFEVDGGDVQEDCSRLLPYRNSLCFPAKTRPVSE</sequence>
<dbReference type="AlphaFoldDB" id="A0A022QXR1"/>
<feature type="domain" description="F-box" evidence="1">
    <location>
        <begin position="6"/>
        <end position="52"/>
    </location>
</feature>
<evidence type="ECO:0000313" key="2">
    <source>
        <dbReference type="EMBL" id="EYU32681.1"/>
    </source>
</evidence>
<evidence type="ECO:0000313" key="3">
    <source>
        <dbReference type="Proteomes" id="UP000030748"/>
    </source>
</evidence>
<dbReference type="Gene3D" id="1.20.1280.50">
    <property type="match status" value="1"/>
</dbReference>
<dbReference type="InterPro" id="IPR006527">
    <property type="entry name" value="F-box-assoc_dom_typ1"/>
</dbReference>
<reference evidence="2 3" key="1">
    <citation type="journal article" date="2013" name="Proc. Natl. Acad. Sci. U.S.A.">
        <title>Fine-scale variation in meiotic recombination in Mimulus inferred from population shotgun sequencing.</title>
        <authorList>
            <person name="Hellsten U."/>
            <person name="Wright K.M."/>
            <person name="Jenkins J."/>
            <person name="Shu S."/>
            <person name="Yuan Y."/>
            <person name="Wessler S.R."/>
            <person name="Schmutz J."/>
            <person name="Willis J.H."/>
            <person name="Rokhsar D.S."/>
        </authorList>
    </citation>
    <scope>NUCLEOTIDE SEQUENCE [LARGE SCALE GENOMIC DNA]</scope>
    <source>
        <strain evidence="3">cv. DUN x IM62</strain>
    </source>
</reference>
<dbReference type="PROSITE" id="PS50181">
    <property type="entry name" value="FBOX"/>
    <property type="match status" value="1"/>
</dbReference>
<dbReference type="NCBIfam" id="TIGR01640">
    <property type="entry name" value="F_box_assoc_1"/>
    <property type="match status" value="1"/>
</dbReference>
<name>A0A022QXR1_ERYGU</name>
<dbReference type="Pfam" id="PF00646">
    <property type="entry name" value="F-box"/>
    <property type="match status" value="1"/>
</dbReference>
<dbReference type="Proteomes" id="UP000030748">
    <property type="component" value="Unassembled WGS sequence"/>
</dbReference>